<feature type="domain" description="Protein kinase" evidence="12">
    <location>
        <begin position="1"/>
        <end position="124"/>
    </location>
</feature>
<evidence type="ECO:0000256" key="11">
    <source>
        <dbReference type="SAM" id="Phobius"/>
    </source>
</evidence>
<evidence type="ECO:0000256" key="5">
    <source>
        <dbReference type="ARBA" id="ARBA00038035"/>
    </source>
</evidence>
<dbReference type="SUPFAM" id="SSF56436">
    <property type="entry name" value="C-type lectin-like"/>
    <property type="match status" value="1"/>
</dbReference>
<name>A0A914EHF3_9BILA</name>
<evidence type="ECO:0000259" key="13">
    <source>
        <dbReference type="PROSITE" id="PS50041"/>
    </source>
</evidence>
<feature type="transmembrane region" description="Helical" evidence="11">
    <location>
        <begin position="207"/>
        <end position="228"/>
    </location>
</feature>
<comment type="catalytic activity">
    <reaction evidence="7">
        <text>L-seryl-[protein] + ATP = O-phospho-L-seryl-[protein] + ADP + H(+)</text>
        <dbReference type="Rhea" id="RHEA:17989"/>
        <dbReference type="Rhea" id="RHEA-COMP:9863"/>
        <dbReference type="Rhea" id="RHEA-COMP:11604"/>
        <dbReference type="ChEBI" id="CHEBI:15378"/>
        <dbReference type="ChEBI" id="CHEBI:29999"/>
        <dbReference type="ChEBI" id="CHEBI:30616"/>
        <dbReference type="ChEBI" id="CHEBI:83421"/>
        <dbReference type="ChEBI" id="CHEBI:456216"/>
        <dbReference type="EC" id="2.7.12.2"/>
    </reaction>
</comment>
<keyword evidence="2" id="KW-0547">Nucleotide-binding</keyword>
<evidence type="ECO:0000256" key="9">
    <source>
        <dbReference type="ARBA" id="ARBA00051693"/>
    </source>
</evidence>
<dbReference type="SUPFAM" id="SSF56112">
    <property type="entry name" value="Protein kinase-like (PK-like)"/>
    <property type="match status" value="1"/>
</dbReference>
<protein>
    <recommendedName>
        <fullName evidence="6">mitogen-activated protein kinase kinase</fullName>
        <ecNumber evidence="6">2.7.12.2</ecNumber>
    </recommendedName>
</protein>
<evidence type="ECO:0000256" key="7">
    <source>
        <dbReference type="ARBA" id="ARBA00049014"/>
    </source>
</evidence>
<accession>A0A914EHF3</accession>
<dbReference type="InterPro" id="IPR000719">
    <property type="entry name" value="Prot_kinase_dom"/>
</dbReference>
<sequence length="399" mass="46010">MMDTMKGEVSTFTGTLMYMPPERFDKPNYDRSNDIWSLGVVIAECANSEYPFKNKMSEDHYYGVEDNYNKTRLQVLGTIIDEKFFQECFGEKYSKQLKYFTKICLSPFEERPKEARKLMELAFYKTHCESLEDEQQCSSNQLVNQPTNPTSDQNRTQENTAIPAPDQVESHDDNDQSNAPDKDTDQINTPLIGVPRQHLNRISIKKIIAIATIPLVICISTIILILIYRNKYHERQTSTSFMTSALPTTTTSSTAPTIKCPDGPKWIHYNNTNACYYVDQGTISWHTAKRKCRKLDPRSNLTSIICQAEDEFIQKIASIYPHSSKIAIGLHQDAIHSQNSYEWVDKTAINYTNWRTDPTIDTQEHCVFKEVFDGKWNWNIESSCTIEISIIYVCKIKLH</sequence>
<feature type="domain" description="C-type lectin" evidence="13">
    <location>
        <begin position="271"/>
        <end position="377"/>
    </location>
</feature>
<keyword evidence="11" id="KW-0472">Membrane</keyword>
<dbReference type="CDD" id="cd00037">
    <property type="entry name" value="CLECT"/>
    <property type="match status" value="1"/>
</dbReference>
<feature type="compositionally biased region" description="Basic and acidic residues" evidence="10">
    <location>
        <begin position="168"/>
        <end position="185"/>
    </location>
</feature>
<proteinExistence type="inferred from homology"/>
<evidence type="ECO:0000313" key="15">
    <source>
        <dbReference type="WBParaSite" id="ACRNAN_scaffold790.g24156.t1"/>
    </source>
</evidence>
<dbReference type="GO" id="GO:0004708">
    <property type="term" value="F:MAP kinase kinase activity"/>
    <property type="evidence" value="ECO:0007669"/>
    <property type="project" value="UniProtKB-EC"/>
</dbReference>
<dbReference type="InterPro" id="IPR001304">
    <property type="entry name" value="C-type_lectin-like"/>
</dbReference>
<dbReference type="PROSITE" id="PS50041">
    <property type="entry name" value="C_TYPE_LECTIN_2"/>
    <property type="match status" value="1"/>
</dbReference>
<keyword evidence="11" id="KW-1133">Transmembrane helix</keyword>
<keyword evidence="14" id="KW-1185">Reference proteome</keyword>
<dbReference type="EC" id="2.7.12.2" evidence="6"/>
<reference evidence="15" key="1">
    <citation type="submission" date="2022-11" db="UniProtKB">
        <authorList>
            <consortium name="WormBaseParasite"/>
        </authorList>
    </citation>
    <scope>IDENTIFICATION</scope>
</reference>
<evidence type="ECO:0000256" key="8">
    <source>
        <dbReference type="ARBA" id="ARBA00049299"/>
    </source>
</evidence>
<dbReference type="GO" id="GO:0005524">
    <property type="term" value="F:ATP binding"/>
    <property type="evidence" value="ECO:0007669"/>
    <property type="project" value="UniProtKB-KW"/>
</dbReference>
<comment type="catalytic activity">
    <reaction evidence="8">
        <text>L-threonyl-[protein] + ATP = O-phospho-L-threonyl-[protein] + ADP + H(+)</text>
        <dbReference type="Rhea" id="RHEA:46608"/>
        <dbReference type="Rhea" id="RHEA-COMP:11060"/>
        <dbReference type="Rhea" id="RHEA-COMP:11605"/>
        <dbReference type="ChEBI" id="CHEBI:15378"/>
        <dbReference type="ChEBI" id="CHEBI:30013"/>
        <dbReference type="ChEBI" id="CHEBI:30616"/>
        <dbReference type="ChEBI" id="CHEBI:61977"/>
        <dbReference type="ChEBI" id="CHEBI:456216"/>
        <dbReference type="EC" id="2.7.12.2"/>
    </reaction>
</comment>
<dbReference type="InterPro" id="IPR016186">
    <property type="entry name" value="C-type_lectin-like/link_sf"/>
</dbReference>
<dbReference type="AlphaFoldDB" id="A0A914EHF3"/>
<dbReference type="Pfam" id="PF00069">
    <property type="entry name" value="Pkinase"/>
    <property type="match status" value="1"/>
</dbReference>
<dbReference type="PANTHER" id="PTHR48013">
    <property type="entry name" value="DUAL SPECIFICITY MITOGEN-ACTIVATED PROTEIN KINASE KINASE 5-RELATED"/>
    <property type="match status" value="1"/>
</dbReference>
<comment type="catalytic activity">
    <reaction evidence="9">
        <text>L-tyrosyl-[protein] + ATP = O-phospho-L-tyrosyl-[protein] + ADP + H(+)</text>
        <dbReference type="Rhea" id="RHEA:10596"/>
        <dbReference type="Rhea" id="RHEA-COMP:10136"/>
        <dbReference type="Rhea" id="RHEA-COMP:20101"/>
        <dbReference type="ChEBI" id="CHEBI:15378"/>
        <dbReference type="ChEBI" id="CHEBI:30616"/>
        <dbReference type="ChEBI" id="CHEBI:46858"/>
        <dbReference type="ChEBI" id="CHEBI:61978"/>
        <dbReference type="ChEBI" id="CHEBI:456216"/>
        <dbReference type="EC" id="2.7.12.2"/>
    </reaction>
</comment>
<feature type="region of interest" description="Disordered" evidence="10">
    <location>
        <begin position="139"/>
        <end position="158"/>
    </location>
</feature>
<keyword evidence="3" id="KW-0418">Kinase</keyword>
<dbReference type="SMART" id="SM00034">
    <property type="entry name" value="CLECT"/>
    <property type="match status" value="1"/>
</dbReference>
<evidence type="ECO:0000256" key="4">
    <source>
        <dbReference type="ARBA" id="ARBA00022840"/>
    </source>
</evidence>
<evidence type="ECO:0000256" key="1">
    <source>
        <dbReference type="ARBA" id="ARBA00022679"/>
    </source>
</evidence>
<evidence type="ECO:0000313" key="14">
    <source>
        <dbReference type="Proteomes" id="UP000887540"/>
    </source>
</evidence>
<dbReference type="WBParaSite" id="ACRNAN_scaffold790.g24156.t1">
    <property type="protein sequence ID" value="ACRNAN_scaffold790.g24156.t1"/>
    <property type="gene ID" value="ACRNAN_scaffold790.g24156"/>
</dbReference>
<evidence type="ECO:0000259" key="12">
    <source>
        <dbReference type="PROSITE" id="PS50011"/>
    </source>
</evidence>
<dbReference type="Gene3D" id="1.10.510.10">
    <property type="entry name" value="Transferase(Phosphotransferase) domain 1"/>
    <property type="match status" value="1"/>
</dbReference>
<dbReference type="Gene3D" id="3.10.100.10">
    <property type="entry name" value="Mannose-Binding Protein A, subunit A"/>
    <property type="match status" value="1"/>
</dbReference>
<keyword evidence="11" id="KW-0812">Transmembrane</keyword>
<dbReference type="InterPro" id="IPR016187">
    <property type="entry name" value="CTDL_fold"/>
</dbReference>
<comment type="similarity">
    <text evidence="5">Belongs to the protein kinase superfamily. STE Ser/Thr protein kinase family. MAP kinase kinase subfamily.</text>
</comment>
<organism evidence="14 15">
    <name type="scientific">Acrobeloides nanus</name>
    <dbReference type="NCBI Taxonomy" id="290746"/>
    <lineage>
        <taxon>Eukaryota</taxon>
        <taxon>Metazoa</taxon>
        <taxon>Ecdysozoa</taxon>
        <taxon>Nematoda</taxon>
        <taxon>Chromadorea</taxon>
        <taxon>Rhabditida</taxon>
        <taxon>Tylenchina</taxon>
        <taxon>Cephalobomorpha</taxon>
        <taxon>Cephaloboidea</taxon>
        <taxon>Cephalobidae</taxon>
        <taxon>Acrobeloides</taxon>
    </lineage>
</organism>
<keyword evidence="1" id="KW-0808">Transferase</keyword>
<keyword evidence="4" id="KW-0067">ATP-binding</keyword>
<dbReference type="InterPro" id="IPR011009">
    <property type="entry name" value="Kinase-like_dom_sf"/>
</dbReference>
<dbReference type="PROSITE" id="PS50011">
    <property type="entry name" value="PROTEIN_KINASE_DOM"/>
    <property type="match status" value="1"/>
</dbReference>
<dbReference type="PANTHER" id="PTHR48013:SF9">
    <property type="entry name" value="DUAL SPECIFICITY MITOGEN-ACTIVATED PROTEIN KINASE KINASE 5"/>
    <property type="match status" value="1"/>
</dbReference>
<dbReference type="Proteomes" id="UP000887540">
    <property type="component" value="Unplaced"/>
</dbReference>
<evidence type="ECO:0000256" key="3">
    <source>
        <dbReference type="ARBA" id="ARBA00022777"/>
    </source>
</evidence>
<evidence type="ECO:0000256" key="10">
    <source>
        <dbReference type="SAM" id="MobiDB-lite"/>
    </source>
</evidence>
<evidence type="ECO:0000256" key="6">
    <source>
        <dbReference type="ARBA" id="ARBA00038999"/>
    </source>
</evidence>
<evidence type="ECO:0000256" key="2">
    <source>
        <dbReference type="ARBA" id="ARBA00022741"/>
    </source>
</evidence>
<feature type="region of interest" description="Disordered" evidence="10">
    <location>
        <begin position="164"/>
        <end position="190"/>
    </location>
</feature>